<dbReference type="Gene3D" id="3.40.50.150">
    <property type="entry name" value="Vaccinia Virus protein VP39"/>
    <property type="match status" value="1"/>
</dbReference>
<dbReference type="GO" id="GO:0032259">
    <property type="term" value="P:methylation"/>
    <property type="evidence" value="ECO:0007669"/>
    <property type="project" value="UniProtKB-KW"/>
</dbReference>
<accession>A0A2N0ZHJ2</accession>
<dbReference type="Pfam" id="PF08241">
    <property type="entry name" value="Methyltransf_11"/>
    <property type="match status" value="1"/>
</dbReference>
<proteinExistence type="predicted"/>
<dbReference type="CDD" id="cd02440">
    <property type="entry name" value="AdoMet_MTases"/>
    <property type="match status" value="1"/>
</dbReference>
<dbReference type="SUPFAM" id="SSF53335">
    <property type="entry name" value="S-adenosyl-L-methionine-dependent methyltransferases"/>
    <property type="match status" value="1"/>
</dbReference>
<name>A0A2N0ZHJ2_9BACI</name>
<dbReference type="Proteomes" id="UP000233343">
    <property type="component" value="Unassembled WGS sequence"/>
</dbReference>
<dbReference type="RefSeq" id="WP_066195612.1">
    <property type="nucleotide sequence ID" value="NZ_JARMMB010000038.1"/>
</dbReference>
<organism evidence="2 3">
    <name type="scientific">Cytobacillus horneckiae</name>
    <dbReference type="NCBI Taxonomy" id="549687"/>
    <lineage>
        <taxon>Bacteria</taxon>
        <taxon>Bacillati</taxon>
        <taxon>Bacillota</taxon>
        <taxon>Bacilli</taxon>
        <taxon>Bacillales</taxon>
        <taxon>Bacillaceae</taxon>
        <taxon>Cytobacillus</taxon>
    </lineage>
</organism>
<evidence type="ECO:0000259" key="1">
    <source>
        <dbReference type="Pfam" id="PF08241"/>
    </source>
</evidence>
<comment type="caution">
    <text evidence="2">The sequence shown here is derived from an EMBL/GenBank/DDBJ whole genome shotgun (WGS) entry which is preliminary data.</text>
</comment>
<keyword evidence="2" id="KW-0489">Methyltransferase</keyword>
<evidence type="ECO:0000313" key="2">
    <source>
        <dbReference type="EMBL" id="PKG28972.1"/>
    </source>
</evidence>
<sequence>MNSETIIINKQTWDEEAERFFGRNPLPEYGPLAPTEEDIMLFDHIQGKKVLDIGCGSGHSLLYMHNKGADELWGLDFSKTQIHTAEKVLSNCPSVQLFEAPMEANPGLPENYFDIAYSIYAIGWTTNLQQTIMNIHSYLKPGGAFIFSWEHPLYNRVKQVGTELLFQHSYHEEGFYDHEAWKRPAIMQQIKLSTYINTLIDNGFIIEKVIEEVRMSEADVEKHQNRWYSDKKAKSIPTTLIIKCRKSN</sequence>
<dbReference type="PANTHER" id="PTHR43861:SF1">
    <property type="entry name" value="TRANS-ACONITATE 2-METHYLTRANSFERASE"/>
    <property type="match status" value="1"/>
</dbReference>
<dbReference type="InterPro" id="IPR029063">
    <property type="entry name" value="SAM-dependent_MTases_sf"/>
</dbReference>
<evidence type="ECO:0000313" key="3">
    <source>
        <dbReference type="Proteomes" id="UP000233343"/>
    </source>
</evidence>
<keyword evidence="2" id="KW-0808">Transferase</keyword>
<feature type="domain" description="Methyltransferase type 11" evidence="1">
    <location>
        <begin position="51"/>
        <end position="147"/>
    </location>
</feature>
<dbReference type="AlphaFoldDB" id="A0A2N0ZHJ2"/>
<reference evidence="2 3" key="1">
    <citation type="journal article" date="2010" name="Int. J. Syst. Evol. Microbiol.">
        <title>Bacillus horneckiae sp. nov., isolated from a spacecraft-assembly clean room.</title>
        <authorList>
            <person name="Vaishampayan P."/>
            <person name="Probst A."/>
            <person name="Krishnamurthi S."/>
            <person name="Ghosh S."/>
            <person name="Osman S."/>
            <person name="McDowall A."/>
            <person name="Ruckmani A."/>
            <person name="Mayilraj S."/>
            <person name="Venkateswaran K."/>
        </authorList>
    </citation>
    <scope>NUCLEOTIDE SEQUENCE [LARGE SCALE GENOMIC DNA]</scope>
    <source>
        <strain evidence="3">1PO1SC</strain>
    </source>
</reference>
<dbReference type="GO" id="GO:0008757">
    <property type="term" value="F:S-adenosylmethionine-dependent methyltransferase activity"/>
    <property type="evidence" value="ECO:0007669"/>
    <property type="project" value="InterPro"/>
</dbReference>
<protein>
    <submittedName>
        <fullName evidence="2">Methyltransferase domain-containing protein</fullName>
    </submittedName>
</protein>
<dbReference type="InterPro" id="IPR013216">
    <property type="entry name" value="Methyltransf_11"/>
</dbReference>
<dbReference type="EMBL" id="PISD01000020">
    <property type="protein sequence ID" value="PKG28972.1"/>
    <property type="molecule type" value="Genomic_DNA"/>
</dbReference>
<gene>
    <name evidence="2" type="ORF">CWS20_10665</name>
</gene>
<keyword evidence="3" id="KW-1185">Reference proteome</keyword>
<dbReference type="PANTHER" id="PTHR43861">
    <property type="entry name" value="TRANS-ACONITATE 2-METHYLTRANSFERASE-RELATED"/>
    <property type="match status" value="1"/>
</dbReference>